<evidence type="ECO:0008006" key="4">
    <source>
        <dbReference type="Google" id="ProtNLM"/>
    </source>
</evidence>
<feature type="transmembrane region" description="Helical" evidence="1">
    <location>
        <begin position="56"/>
        <end position="79"/>
    </location>
</feature>
<keyword evidence="1" id="KW-0812">Transmembrane</keyword>
<sequence>MKHGKIRDLAGRAGTITGAAALAAAMVTPTSLVLTLPAASVAAWGAFKTFRARFPAALLPLPVVNALPSCAVAVGSLAYQCSPGIRWWELLATAAWVAVTWGGRPSRLMGRIAEADRQNRKDDANPGAALQVRPLGPLATREERTTASWAANIGCEGGAVPGTHLENAVFLGEQAFRAEVVANEAGTPVGEVSVERLSALTDIPADLIKVGPVPGRGAGRKLLEISEEESAASGPADIHEFWAKYGTKAMPGTRVISAQTGIAQWREQA</sequence>
<reference evidence="3" key="1">
    <citation type="journal article" date="2019" name="Int. J. Syst. Evol. Microbiol.">
        <title>The Global Catalogue of Microorganisms (GCM) 10K type strain sequencing project: providing services to taxonomists for standard genome sequencing and annotation.</title>
        <authorList>
            <consortium name="The Broad Institute Genomics Platform"/>
            <consortium name="The Broad Institute Genome Sequencing Center for Infectious Disease"/>
            <person name="Wu L."/>
            <person name="Ma J."/>
        </authorList>
    </citation>
    <scope>NUCLEOTIDE SEQUENCE [LARGE SCALE GENOMIC DNA]</scope>
    <source>
        <strain evidence="3">CGMCC 4.7357</strain>
    </source>
</reference>
<organism evidence="2 3">
    <name type="scientific">Streptomyces ovatisporus</name>
    <dbReference type="NCBI Taxonomy" id="1128682"/>
    <lineage>
        <taxon>Bacteria</taxon>
        <taxon>Bacillati</taxon>
        <taxon>Actinomycetota</taxon>
        <taxon>Actinomycetes</taxon>
        <taxon>Kitasatosporales</taxon>
        <taxon>Streptomycetaceae</taxon>
        <taxon>Streptomyces</taxon>
    </lineage>
</organism>
<dbReference type="Proteomes" id="UP001595997">
    <property type="component" value="Unassembled WGS sequence"/>
</dbReference>
<dbReference type="EMBL" id="JBHSFH010000029">
    <property type="protein sequence ID" value="MFC4497899.1"/>
    <property type="molecule type" value="Genomic_DNA"/>
</dbReference>
<evidence type="ECO:0000313" key="3">
    <source>
        <dbReference type="Proteomes" id="UP001595997"/>
    </source>
</evidence>
<keyword evidence="3" id="KW-1185">Reference proteome</keyword>
<comment type="caution">
    <text evidence="2">The sequence shown here is derived from an EMBL/GenBank/DDBJ whole genome shotgun (WGS) entry which is preliminary data.</text>
</comment>
<name>A0ABV9ADV7_9ACTN</name>
<evidence type="ECO:0000256" key="1">
    <source>
        <dbReference type="SAM" id="Phobius"/>
    </source>
</evidence>
<accession>A0ABV9ADV7</accession>
<dbReference type="RefSeq" id="WP_386452939.1">
    <property type="nucleotide sequence ID" value="NZ_JBHSFH010000029.1"/>
</dbReference>
<protein>
    <recommendedName>
        <fullName evidence="4">Integral membrane protein</fullName>
    </recommendedName>
</protein>
<feature type="transmembrane region" description="Helical" evidence="1">
    <location>
        <begin position="85"/>
        <end position="103"/>
    </location>
</feature>
<keyword evidence="1" id="KW-1133">Transmembrane helix</keyword>
<evidence type="ECO:0000313" key="2">
    <source>
        <dbReference type="EMBL" id="MFC4497899.1"/>
    </source>
</evidence>
<keyword evidence="1" id="KW-0472">Membrane</keyword>
<gene>
    <name evidence="2" type="ORF">ACFPA8_27605</name>
</gene>
<proteinExistence type="predicted"/>
<feature type="transmembrane region" description="Helical" evidence="1">
    <location>
        <begin position="20"/>
        <end position="44"/>
    </location>
</feature>